<reference evidence="2 3" key="1">
    <citation type="submission" date="2019-02" db="EMBL/GenBank/DDBJ databases">
        <title>Deep-cultivation of Planctomycetes and their phenomic and genomic characterization uncovers novel biology.</title>
        <authorList>
            <person name="Wiegand S."/>
            <person name="Jogler M."/>
            <person name="Boedeker C."/>
            <person name="Pinto D."/>
            <person name="Vollmers J."/>
            <person name="Rivas-Marin E."/>
            <person name="Kohn T."/>
            <person name="Peeters S.H."/>
            <person name="Heuer A."/>
            <person name="Rast P."/>
            <person name="Oberbeckmann S."/>
            <person name="Bunk B."/>
            <person name="Jeske O."/>
            <person name="Meyerdierks A."/>
            <person name="Storesund J.E."/>
            <person name="Kallscheuer N."/>
            <person name="Luecker S."/>
            <person name="Lage O.M."/>
            <person name="Pohl T."/>
            <person name="Merkel B.J."/>
            <person name="Hornburger P."/>
            <person name="Mueller R.-W."/>
            <person name="Bruemmer F."/>
            <person name="Labrenz M."/>
            <person name="Spormann A.M."/>
            <person name="Op den Camp H."/>
            <person name="Overmann J."/>
            <person name="Amann R."/>
            <person name="Jetten M.S.M."/>
            <person name="Mascher T."/>
            <person name="Medema M.H."/>
            <person name="Devos D.P."/>
            <person name="Kaster A.-K."/>
            <person name="Ovreas L."/>
            <person name="Rohde M."/>
            <person name="Galperin M.Y."/>
            <person name="Jogler C."/>
        </authorList>
    </citation>
    <scope>NUCLEOTIDE SEQUENCE [LARGE SCALE GENOMIC DNA]</scope>
    <source>
        <strain evidence="2 3">Pla85_3_4</strain>
    </source>
</reference>
<sequence>MNLVKTRRGSLIVEGLVAMVIIGCALTVAGQLITLSIVQRRAVEEHAVACEEAANLAERISLLPYDQLEQTAAWELSDTARQLPHPQLKIERSPEDAAQRIRILILWRTDRPEPMHESLMLWRSRP</sequence>
<evidence type="ECO:0000313" key="3">
    <source>
        <dbReference type="Proteomes" id="UP000317648"/>
    </source>
</evidence>
<name>A0A518DS82_9BACT</name>
<evidence type="ECO:0000256" key="1">
    <source>
        <dbReference type="SAM" id="Phobius"/>
    </source>
</evidence>
<protein>
    <submittedName>
        <fullName evidence="2">Uncharacterized protein</fullName>
    </submittedName>
</protein>
<dbReference type="KEGG" id="lcre:Pla8534_25120"/>
<proteinExistence type="predicted"/>
<dbReference type="AlphaFoldDB" id="A0A518DS82"/>
<keyword evidence="1" id="KW-0812">Transmembrane</keyword>
<keyword evidence="1" id="KW-0472">Membrane</keyword>
<accession>A0A518DS82</accession>
<keyword evidence="1" id="KW-1133">Transmembrane helix</keyword>
<evidence type="ECO:0000313" key="2">
    <source>
        <dbReference type="EMBL" id="QDU94706.1"/>
    </source>
</evidence>
<dbReference type="Proteomes" id="UP000317648">
    <property type="component" value="Chromosome"/>
</dbReference>
<dbReference type="RefSeq" id="WP_145053345.1">
    <property type="nucleotide sequence ID" value="NZ_CP036433.1"/>
</dbReference>
<organism evidence="2 3">
    <name type="scientific">Lignipirellula cremea</name>
    <dbReference type="NCBI Taxonomy" id="2528010"/>
    <lineage>
        <taxon>Bacteria</taxon>
        <taxon>Pseudomonadati</taxon>
        <taxon>Planctomycetota</taxon>
        <taxon>Planctomycetia</taxon>
        <taxon>Pirellulales</taxon>
        <taxon>Pirellulaceae</taxon>
        <taxon>Lignipirellula</taxon>
    </lineage>
</organism>
<keyword evidence="3" id="KW-1185">Reference proteome</keyword>
<gene>
    <name evidence="2" type="ORF">Pla8534_25120</name>
</gene>
<dbReference type="EMBL" id="CP036433">
    <property type="protein sequence ID" value="QDU94706.1"/>
    <property type="molecule type" value="Genomic_DNA"/>
</dbReference>
<feature type="transmembrane region" description="Helical" evidence="1">
    <location>
        <begin position="12"/>
        <end position="33"/>
    </location>
</feature>